<name>A0ABY6CLX5_9BACT</name>
<evidence type="ECO:0000313" key="1">
    <source>
        <dbReference type="EMBL" id="UXP31502.1"/>
    </source>
</evidence>
<proteinExistence type="predicted"/>
<organism evidence="1 2">
    <name type="scientific">Reichenbachiella agarivorans</name>
    <dbReference type="NCBI Taxonomy" id="2979464"/>
    <lineage>
        <taxon>Bacteria</taxon>
        <taxon>Pseudomonadati</taxon>
        <taxon>Bacteroidota</taxon>
        <taxon>Cytophagia</taxon>
        <taxon>Cytophagales</taxon>
        <taxon>Reichenbachiellaceae</taxon>
        <taxon>Reichenbachiella</taxon>
    </lineage>
</organism>
<evidence type="ECO:0000313" key="2">
    <source>
        <dbReference type="Proteomes" id="UP001065174"/>
    </source>
</evidence>
<reference evidence="1" key="1">
    <citation type="submission" date="2022-09" db="EMBL/GenBank/DDBJ databases">
        <title>Comparative genomics and taxonomic characterization of three novel marine species of genus Reichenbachiella exhibiting antioxidant and polysaccharide degradation activities.</title>
        <authorList>
            <person name="Muhammad N."/>
            <person name="Lee Y.-J."/>
            <person name="Ko J."/>
            <person name="Kim S.-G."/>
        </authorList>
    </citation>
    <scope>NUCLEOTIDE SEQUENCE</scope>
    <source>
        <strain evidence="1">BKB1-1</strain>
    </source>
</reference>
<evidence type="ECO:0008006" key="3">
    <source>
        <dbReference type="Google" id="ProtNLM"/>
    </source>
</evidence>
<sequence>MKTIHIPSFPLVALAGLIIYQSFLTQRAVQKGQHFTQKLSAQIDSLQSISEAYQRLHQDYAGIYQQLILSRLHVSQLRAQVDGISTAQQADVRQIREGLQEILSPMDTIQFKPLSVMPHDEILFQP</sequence>
<keyword evidence="2" id="KW-1185">Reference proteome</keyword>
<dbReference type="EMBL" id="CP106679">
    <property type="protein sequence ID" value="UXP31502.1"/>
    <property type="molecule type" value="Genomic_DNA"/>
</dbReference>
<dbReference type="Proteomes" id="UP001065174">
    <property type="component" value="Chromosome"/>
</dbReference>
<protein>
    <recommendedName>
        <fullName evidence="3">LemA protein</fullName>
    </recommendedName>
</protein>
<gene>
    <name evidence="1" type="ORF">N6H18_14210</name>
</gene>
<dbReference type="RefSeq" id="WP_262308941.1">
    <property type="nucleotide sequence ID" value="NZ_CP106679.1"/>
</dbReference>
<accession>A0ABY6CLX5</accession>